<sequence length="244" mass="27325">MMATPPYKSYTIPRNETEKITVKITEALCAAEGLYLTTWTSAYILSGLLSKLKFDGLPFDKPQDEHTILELGAGTGLTGFCATAIWNARSLLTDLPSIVPGLQANIDLNPEIAGANGDLVSCGTLDWNQPDIFHVHNSKGPSKSFTVGEVQGFPIILTADTMYTEDHPRLISQTIAACLRRSPDARAVVVYAMRVAYLDYIREFWELMEERGLVAVDEGREEIDLTNWDDEKLHEWCVWKWKDL</sequence>
<proteinExistence type="predicted"/>
<dbReference type="PANTHER" id="PTHR14614">
    <property type="entry name" value="HEPATOCELLULAR CARCINOMA-ASSOCIATED ANTIGEN"/>
    <property type="match status" value="1"/>
</dbReference>
<comment type="caution">
    <text evidence="1">The sequence shown here is derived from an EMBL/GenBank/DDBJ whole genome shotgun (WGS) entry which is preliminary data.</text>
</comment>
<dbReference type="GO" id="GO:0008757">
    <property type="term" value="F:S-adenosylmethionine-dependent methyltransferase activity"/>
    <property type="evidence" value="ECO:0007669"/>
    <property type="project" value="UniProtKB-ARBA"/>
</dbReference>
<dbReference type="SUPFAM" id="SSF53335">
    <property type="entry name" value="S-adenosyl-L-methionine-dependent methyltransferases"/>
    <property type="match status" value="1"/>
</dbReference>
<dbReference type="OrthoDB" id="433955at2759"/>
<reference evidence="1" key="1">
    <citation type="journal article" date="2021" name="Nat. Commun.">
        <title>Genetic determinants of endophytism in the Arabidopsis root mycobiome.</title>
        <authorList>
            <person name="Mesny F."/>
            <person name="Miyauchi S."/>
            <person name="Thiergart T."/>
            <person name="Pickel B."/>
            <person name="Atanasova L."/>
            <person name="Karlsson M."/>
            <person name="Huettel B."/>
            <person name="Barry K.W."/>
            <person name="Haridas S."/>
            <person name="Chen C."/>
            <person name="Bauer D."/>
            <person name="Andreopoulos W."/>
            <person name="Pangilinan J."/>
            <person name="LaButti K."/>
            <person name="Riley R."/>
            <person name="Lipzen A."/>
            <person name="Clum A."/>
            <person name="Drula E."/>
            <person name="Henrissat B."/>
            <person name="Kohler A."/>
            <person name="Grigoriev I.V."/>
            <person name="Martin F.M."/>
            <person name="Hacquard S."/>
        </authorList>
    </citation>
    <scope>NUCLEOTIDE SEQUENCE</scope>
    <source>
        <strain evidence="1">MPI-CAGE-CH-0235</strain>
    </source>
</reference>
<dbReference type="Gene3D" id="3.40.50.150">
    <property type="entry name" value="Vaccinia Virus protein VP39"/>
    <property type="match status" value="1"/>
</dbReference>
<dbReference type="EMBL" id="JAGPNK010000003">
    <property type="protein sequence ID" value="KAH7324166.1"/>
    <property type="molecule type" value="Genomic_DNA"/>
</dbReference>
<evidence type="ECO:0000313" key="1">
    <source>
        <dbReference type="EMBL" id="KAH7324166.1"/>
    </source>
</evidence>
<keyword evidence="2" id="KW-1185">Reference proteome</keyword>
<protein>
    <submittedName>
        <fullName evidence="1">Uncharacterized protein</fullName>
    </submittedName>
</protein>
<dbReference type="AlphaFoldDB" id="A0A8K0WTD8"/>
<accession>A0A8K0WTD8</accession>
<dbReference type="InterPro" id="IPR029063">
    <property type="entry name" value="SAM-dependent_MTases_sf"/>
</dbReference>
<dbReference type="Proteomes" id="UP000813444">
    <property type="component" value="Unassembled WGS sequence"/>
</dbReference>
<name>A0A8K0WTD8_9HYPO</name>
<dbReference type="Pfam" id="PF10294">
    <property type="entry name" value="Methyltransf_16"/>
    <property type="match status" value="1"/>
</dbReference>
<evidence type="ECO:0000313" key="2">
    <source>
        <dbReference type="Proteomes" id="UP000813444"/>
    </source>
</evidence>
<gene>
    <name evidence="1" type="ORF">B0I35DRAFT_423651</name>
</gene>
<dbReference type="GO" id="GO:0005829">
    <property type="term" value="C:cytosol"/>
    <property type="evidence" value="ECO:0007669"/>
    <property type="project" value="TreeGrafter"/>
</dbReference>
<dbReference type="PANTHER" id="PTHR14614:SF156">
    <property type="entry name" value="PROTEIN-LYSINE N-METHYLTRANSFERASE EFM2"/>
    <property type="match status" value="1"/>
</dbReference>
<dbReference type="InterPro" id="IPR019410">
    <property type="entry name" value="Methyltransf_16"/>
</dbReference>
<organism evidence="1 2">
    <name type="scientific">Stachybotrys elegans</name>
    <dbReference type="NCBI Taxonomy" id="80388"/>
    <lineage>
        <taxon>Eukaryota</taxon>
        <taxon>Fungi</taxon>
        <taxon>Dikarya</taxon>
        <taxon>Ascomycota</taxon>
        <taxon>Pezizomycotina</taxon>
        <taxon>Sordariomycetes</taxon>
        <taxon>Hypocreomycetidae</taxon>
        <taxon>Hypocreales</taxon>
        <taxon>Stachybotryaceae</taxon>
        <taxon>Stachybotrys</taxon>
    </lineage>
</organism>